<dbReference type="InterPro" id="IPR001810">
    <property type="entry name" value="F-box_dom"/>
</dbReference>
<comment type="caution">
    <text evidence="2">The sequence shown here is derived from an EMBL/GenBank/DDBJ whole genome shotgun (WGS) entry which is preliminary data.</text>
</comment>
<dbReference type="Pfam" id="PF24758">
    <property type="entry name" value="LRR_At5g56370"/>
    <property type="match status" value="1"/>
</dbReference>
<dbReference type="Gramene" id="OE9A034008T1">
    <property type="protein sequence ID" value="OE9A034008C1"/>
    <property type="gene ID" value="OE9A034008"/>
</dbReference>
<evidence type="ECO:0000313" key="2">
    <source>
        <dbReference type="EMBL" id="CAA3025782.1"/>
    </source>
</evidence>
<reference evidence="2 3" key="1">
    <citation type="submission" date="2019-12" db="EMBL/GenBank/DDBJ databases">
        <authorList>
            <person name="Alioto T."/>
            <person name="Alioto T."/>
            <person name="Gomez Garrido J."/>
        </authorList>
    </citation>
    <scope>NUCLEOTIDE SEQUENCE [LARGE SCALE GENOMIC DNA]</scope>
</reference>
<dbReference type="SUPFAM" id="SSF52047">
    <property type="entry name" value="RNI-like"/>
    <property type="match status" value="1"/>
</dbReference>
<dbReference type="PANTHER" id="PTHR38926:SF2">
    <property type="entry name" value="F-BOX_LRR-REPEAT PROTEIN 21-RELATED"/>
    <property type="match status" value="1"/>
</dbReference>
<dbReference type="AlphaFoldDB" id="A0A8S0UY24"/>
<feature type="domain" description="F-box" evidence="1">
    <location>
        <begin position="11"/>
        <end position="58"/>
    </location>
</feature>
<proteinExistence type="predicted"/>
<dbReference type="SMART" id="SM00367">
    <property type="entry name" value="LRR_CC"/>
    <property type="match status" value="3"/>
</dbReference>
<dbReference type="InterPro" id="IPR032675">
    <property type="entry name" value="LRR_dom_sf"/>
</dbReference>
<dbReference type="EMBL" id="CACTIH010009143">
    <property type="protein sequence ID" value="CAA3025782.1"/>
    <property type="molecule type" value="Genomic_DNA"/>
</dbReference>
<dbReference type="InterPro" id="IPR055411">
    <property type="entry name" value="LRR_FXL15/At3g58940/PEG3-like"/>
</dbReference>
<keyword evidence="3" id="KW-1185">Reference proteome</keyword>
<dbReference type="OrthoDB" id="2095648at2759"/>
<name>A0A8S0UY24_OLEEU</name>
<dbReference type="Gene3D" id="1.20.1280.50">
    <property type="match status" value="1"/>
</dbReference>
<sequence length="310" mass="35269">MASSKNSAEATPPWPELPREITATILHKLGTFEILTSAQKVCTTWRSVCQDVTMWRVIDMRNLGDLWPTPYDLVKMCRHAVDRSKGQLEDINIEYFGTDDLLTYISQSSNQLRRLRIVFCYNITCEGLVEAIKSFPLLEELHLYYIYIDKEAIEVIGCSCPLLKSFKLNNQGSLCPDVECDLEALAVAKNMPNLHHLQLFGNKMTNEGLLAILDGCPLLESLDLRQCFNVSLGGDLGRLCSQRIKDLKRPFDSTDDYGFNAEIDDWESFDEDDLSGFSDIDMVSDYDDYFEFSDGSGASYYEDEEDVFID</sequence>
<gene>
    <name evidence="2" type="ORF">OLEA9_A034008</name>
</gene>
<dbReference type="Pfam" id="PF12937">
    <property type="entry name" value="F-box-like"/>
    <property type="match status" value="1"/>
</dbReference>
<dbReference type="PANTHER" id="PTHR38926">
    <property type="entry name" value="F-BOX DOMAIN CONTAINING PROTEIN, EXPRESSED"/>
    <property type="match status" value="1"/>
</dbReference>
<accession>A0A8S0UY24</accession>
<dbReference type="Proteomes" id="UP000594638">
    <property type="component" value="Unassembled WGS sequence"/>
</dbReference>
<dbReference type="PROSITE" id="PS50181">
    <property type="entry name" value="FBOX"/>
    <property type="match status" value="1"/>
</dbReference>
<evidence type="ECO:0000313" key="3">
    <source>
        <dbReference type="Proteomes" id="UP000594638"/>
    </source>
</evidence>
<dbReference type="CDD" id="cd22164">
    <property type="entry name" value="F-box_AtSKIP19-like"/>
    <property type="match status" value="1"/>
</dbReference>
<dbReference type="InterPro" id="IPR006553">
    <property type="entry name" value="Leu-rich_rpt_Cys-con_subtyp"/>
</dbReference>
<organism evidence="2 3">
    <name type="scientific">Olea europaea subsp. europaea</name>
    <dbReference type="NCBI Taxonomy" id="158383"/>
    <lineage>
        <taxon>Eukaryota</taxon>
        <taxon>Viridiplantae</taxon>
        <taxon>Streptophyta</taxon>
        <taxon>Embryophyta</taxon>
        <taxon>Tracheophyta</taxon>
        <taxon>Spermatophyta</taxon>
        <taxon>Magnoliopsida</taxon>
        <taxon>eudicotyledons</taxon>
        <taxon>Gunneridae</taxon>
        <taxon>Pentapetalae</taxon>
        <taxon>asterids</taxon>
        <taxon>lamiids</taxon>
        <taxon>Lamiales</taxon>
        <taxon>Oleaceae</taxon>
        <taxon>Oleeae</taxon>
        <taxon>Olea</taxon>
    </lineage>
</organism>
<evidence type="ECO:0000259" key="1">
    <source>
        <dbReference type="PROSITE" id="PS50181"/>
    </source>
</evidence>
<dbReference type="Gene3D" id="3.80.10.10">
    <property type="entry name" value="Ribonuclease Inhibitor"/>
    <property type="match status" value="1"/>
</dbReference>
<protein>
    <submittedName>
        <fullName evidence="2">F-box SKIP19-like</fullName>
    </submittedName>
</protein>